<gene>
    <name evidence="2" type="ORF">GKE90_14020</name>
    <name evidence="1" type="ORF">GKE97_21255</name>
</gene>
<evidence type="ECO:0000313" key="2">
    <source>
        <dbReference type="EMBL" id="MSB49798.1"/>
    </source>
</evidence>
<dbReference type="SUPFAM" id="SSF82771">
    <property type="entry name" value="GIY-YIG endonuclease"/>
    <property type="match status" value="1"/>
</dbReference>
<evidence type="ECO:0000313" key="1">
    <source>
        <dbReference type="EMBL" id="MSB22007.1"/>
    </source>
</evidence>
<evidence type="ECO:0000313" key="3">
    <source>
        <dbReference type="Proteomes" id="UP000429811"/>
    </source>
</evidence>
<comment type="caution">
    <text evidence="1">The sequence shown here is derived from an EMBL/GenBank/DDBJ whole genome shotgun (WGS) entry which is preliminary data.</text>
</comment>
<dbReference type="Proteomes" id="UP000434475">
    <property type="component" value="Unassembled WGS sequence"/>
</dbReference>
<dbReference type="RefSeq" id="WP_009260458.1">
    <property type="nucleotide sequence ID" value="NZ_CP084007.1"/>
</dbReference>
<dbReference type="InterPro" id="IPR035901">
    <property type="entry name" value="GIY-YIG_endonuc_sf"/>
</dbReference>
<name>A0A174QLM8_FLAPL</name>
<sequence length="283" mass="32517">MAIFYFSDVLRKVGLDPSKVKLIRHALTDRGFRECYKANVVYEYTCHQKSGFSKGYDYWVTFISDQGTLCKLDSCYKVGAAVPDTPDMIPKGIPEIEARKFQGKNAYFHLEPLDLLKEYEGRLIIDWGKSARMWHQKGTTEKPVVAIQADEKKVFSGFENLILTYDELKEIVENPTVYEAWHTALSSVNAIYLIVDRETGKQYVGSAYGKDGLLGRWACYVDSLHGNNKLMKELICAYPERYHDFQFSILQILPKTVTDDEVIRTESLYKKKLLTIPFGMNDN</sequence>
<dbReference type="CDD" id="cd10446">
    <property type="entry name" value="GIY-YIG_unchar_1"/>
    <property type="match status" value="1"/>
</dbReference>
<proteinExistence type="predicted"/>
<dbReference type="EMBL" id="WKPR01000031">
    <property type="protein sequence ID" value="MSB22007.1"/>
    <property type="molecule type" value="Genomic_DNA"/>
</dbReference>
<dbReference type="EMBL" id="WKPO01000021">
    <property type="protein sequence ID" value="MSB49798.1"/>
    <property type="molecule type" value="Genomic_DNA"/>
</dbReference>
<reference evidence="3 4" key="1">
    <citation type="journal article" date="2019" name="Nat. Med.">
        <title>A library of human gut bacterial isolates paired with longitudinal multiomics data enables mechanistic microbiome research.</title>
        <authorList>
            <person name="Poyet M."/>
            <person name="Groussin M."/>
            <person name="Gibbons S.M."/>
            <person name="Avila-Pacheco J."/>
            <person name="Jiang X."/>
            <person name="Kearney S.M."/>
            <person name="Perrotta A.R."/>
            <person name="Berdy B."/>
            <person name="Zhao S."/>
            <person name="Lieberman T.D."/>
            <person name="Swanson P.K."/>
            <person name="Smith M."/>
            <person name="Roesemann S."/>
            <person name="Alexander J.E."/>
            <person name="Rich S.A."/>
            <person name="Livny J."/>
            <person name="Vlamakis H."/>
            <person name="Clish C."/>
            <person name="Bullock K."/>
            <person name="Deik A."/>
            <person name="Scott J."/>
            <person name="Pierce K.A."/>
            <person name="Xavier R.J."/>
            <person name="Alm E.J."/>
        </authorList>
    </citation>
    <scope>NUCLEOTIDE SEQUENCE [LARGE SCALE GENOMIC DNA]</scope>
    <source>
        <strain evidence="1 4">BIOML-A2</strain>
        <strain evidence="2 3">BIOML-A5</strain>
    </source>
</reference>
<evidence type="ECO:0000313" key="4">
    <source>
        <dbReference type="Proteomes" id="UP000434475"/>
    </source>
</evidence>
<accession>A0A174QLM8</accession>
<dbReference type="AlphaFoldDB" id="A0A174QLM8"/>
<protein>
    <submittedName>
        <fullName evidence="1">GIY-YIG nuclease family protein</fullName>
    </submittedName>
</protein>
<dbReference type="Gene3D" id="3.40.1440.10">
    <property type="entry name" value="GIY-YIG endonuclease"/>
    <property type="match status" value="1"/>
</dbReference>
<organism evidence="1 4">
    <name type="scientific">Flavonifractor plautii</name>
    <name type="common">Fusobacterium plautii</name>
    <dbReference type="NCBI Taxonomy" id="292800"/>
    <lineage>
        <taxon>Bacteria</taxon>
        <taxon>Bacillati</taxon>
        <taxon>Bacillota</taxon>
        <taxon>Clostridia</taxon>
        <taxon>Eubacteriales</taxon>
        <taxon>Oscillospiraceae</taxon>
        <taxon>Flavonifractor</taxon>
    </lineage>
</organism>
<dbReference type="Proteomes" id="UP000429811">
    <property type="component" value="Unassembled WGS sequence"/>
</dbReference>